<dbReference type="AlphaFoldDB" id="A0A821ZXG8"/>
<evidence type="ECO:0000313" key="1">
    <source>
        <dbReference type="EMBL" id="CAF4927985.1"/>
    </source>
</evidence>
<dbReference type="EMBL" id="CAJOBP010085164">
    <property type="protein sequence ID" value="CAF4927985.1"/>
    <property type="molecule type" value="Genomic_DNA"/>
</dbReference>
<comment type="caution">
    <text evidence="2">The sequence shown here is derived from an EMBL/GenBank/DDBJ whole genome shotgun (WGS) entry which is preliminary data.</text>
</comment>
<name>A0A821ZXG8_9BILA</name>
<feature type="non-terminal residue" evidence="2">
    <location>
        <position position="1"/>
    </location>
</feature>
<dbReference type="Proteomes" id="UP000663873">
    <property type="component" value="Unassembled WGS sequence"/>
</dbReference>
<protein>
    <submittedName>
        <fullName evidence="2">Uncharacterized protein</fullName>
    </submittedName>
</protein>
<evidence type="ECO:0000313" key="3">
    <source>
        <dbReference type="Proteomes" id="UP000663873"/>
    </source>
</evidence>
<proteinExistence type="predicted"/>
<sequence>ELEKAINLLQKQSIHEHIQLENYERYKKLREKRREQEGLS</sequence>
<reference evidence="2" key="1">
    <citation type="submission" date="2021-02" db="EMBL/GenBank/DDBJ databases">
        <authorList>
            <person name="Nowell W R."/>
        </authorList>
    </citation>
    <scope>NUCLEOTIDE SEQUENCE</scope>
</reference>
<accession>A0A821ZXG8</accession>
<dbReference type="EMBL" id="CAJOBP010106764">
    <property type="protein sequence ID" value="CAF4991522.1"/>
    <property type="molecule type" value="Genomic_DNA"/>
</dbReference>
<organism evidence="2 3">
    <name type="scientific">Rotaria socialis</name>
    <dbReference type="NCBI Taxonomy" id="392032"/>
    <lineage>
        <taxon>Eukaryota</taxon>
        <taxon>Metazoa</taxon>
        <taxon>Spiralia</taxon>
        <taxon>Gnathifera</taxon>
        <taxon>Rotifera</taxon>
        <taxon>Eurotatoria</taxon>
        <taxon>Bdelloidea</taxon>
        <taxon>Philodinida</taxon>
        <taxon>Philodinidae</taxon>
        <taxon>Rotaria</taxon>
    </lineage>
</organism>
<evidence type="ECO:0000313" key="2">
    <source>
        <dbReference type="EMBL" id="CAF4991522.1"/>
    </source>
</evidence>
<keyword evidence="3" id="KW-1185">Reference proteome</keyword>
<gene>
    <name evidence="1" type="ORF">UJA718_LOCUS46731</name>
    <name evidence="2" type="ORF">UJA718_LOCUS49851</name>
</gene>